<reference evidence="1" key="1">
    <citation type="submission" date="2022-03" db="EMBL/GenBank/DDBJ databases">
        <title>Sea Food Isolates.</title>
        <authorList>
            <person name="Li C."/>
        </authorList>
    </citation>
    <scope>NUCLEOTIDE SEQUENCE</scope>
    <source>
        <strain evidence="1">19NY04SH05-1</strain>
    </source>
</reference>
<proteinExistence type="predicted"/>
<dbReference type="EMBL" id="CP095328">
    <property type="protein sequence ID" value="XAG42924.1"/>
    <property type="molecule type" value="Genomic_DNA"/>
</dbReference>
<sequence length="151" mass="16510">MNLSVVSQHVSGASEGLLAILRSSREYGDHFANIGITPLAEWQPAKAEAAILLNDGNTPWQDAGFLGGEDDTIGLPVLPLLIRKGDRELAICGPDVRDPRFYFVSNGIVLEESDLANPASSRVLLRKLESYFPLLSRLIMLRQRKPAATLN</sequence>
<accession>A0AAU6TCM2</accession>
<evidence type="ECO:0000313" key="1">
    <source>
        <dbReference type="EMBL" id="XAG42924.1"/>
    </source>
</evidence>
<dbReference type="AlphaFoldDB" id="A0AAU6TCM2"/>
<organism evidence="1">
    <name type="scientific">Aeromonas sp. 19NY04SH05-1</name>
    <dbReference type="NCBI Taxonomy" id="2920537"/>
    <lineage>
        <taxon>Bacteria</taxon>
        <taxon>Pseudomonadati</taxon>
        <taxon>Pseudomonadota</taxon>
        <taxon>Gammaproteobacteria</taxon>
        <taxon>Aeromonadales</taxon>
        <taxon>Aeromonadaceae</taxon>
        <taxon>Aeromonas</taxon>
    </lineage>
</organism>
<dbReference type="RefSeq" id="WP_338612141.1">
    <property type="nucleotide sequence ID" value="NZ_CP095328.1"/>
</dbReference>
<name>A0AAU6TCM2_9GAMM</name>
<gene>
    <name evidence="1" type="ORF">MRK42_08065</name>
</gene>
<protein>
    <submittedName>
        <fullName evidence="1">Uncharacterized protein</fullName>
    </submittedName>
</protein>